<evidence type="ECO:0000256" key="17">
    <source>
        <dbReference type="ARBA" id="ARBA00031041"/>
    </source>
</evidence>
<evidence type="ECO:0000259" key="20">
    <source>
        <dbReference type="PROSITE" id="PS50404"/>
    </source>
</evidence>
<keyword evidence="6" id="KW-0444">Lipid biosynthesis</keyword>
<dbReference type="InterPro" id="IPR034335">
    <property type="entry name" value="PGES2_C"/>
</dbReference>
<dbReference type="SUPFAM" id="SSF52833">
    <property type="entry name" value="Thioredoxin-like"/>
    <property type="match status" value="1"/>
</dbReference>
<dbReference type="PANTHER" id="PTHR12782">
    <property type="entry name" value="MICROSOMAL PROSTAGLANDIN E SYNTHASE-2"/>
    <property type="match status" value="1"/>
</dbReference>
<dbReference type="PROSITE" id="PS00195">
    <property type="entry name" value="GLUTAREDOXIN_1"/>
    <property type="match status" value="1"/>
</dbReference>
<dbReference type="InterPro" id="IPR034334">
    <property type="entry name" value="PGES2"/>
</dbReference>
<dbReference type="EMBL" id="RCHS01002461">
    <property type="protein sequence ID" value="RMX47211.1"/>
    <property type="molecule type" value="Genomic_DNA"/>
</dbReference>
<evidence type="ECO:0000256" key="2">
    <source>
        <dbReference type="ARBA" id="ARBA00007409"/>
    </source>
</evidence>
<dbReference type="Pfam" id="PF13417">
    <property type="entry name" value="GST_N_3"/>
    <property type="match status" value="1"/>
</dbReference>
<evidence type="ECO:0000313" key="22">
    <source>
        <dbReference type="Proteomes" id="UP000275408"/>
    </source>
</evidence>
<feature type="domain" description="GST N-terminal" evidence="20">
    <location>
        <begin position="92"/>
        <end position="168"/>
    </location>
</feature>
<dbReference type="GO" id="GO:0012505">
    <property type="term" value="C:endomembrane system"/>
    <property type="evidence" value="ECO:0007669"/>
    <property type="project" value="UniProtKB-SubCell"/>
</dbReference>
<evidence type="ECO:0000256" key="1">
    <source>
        <dbReference type="ARBA" id="ARBA00004702"/>
    </source>
</evidence>
<evidence type="ECO:0000256" key="15">
    <source>
        <dbReference type="ARBA" id="ARBA00023930"/>
    </source>
</evidence>
<dbReference type="Gene3D" id="6.20.200.30">
    <property type="match status" value="1"/>
</dbReference>
<keyword evidence="13" id="KW-0275">Fatty acid biosynthesis</keyword>
<evidence type="ECO:0000256" key="13">
    <source>
        <dbReference type="ARBA" id="ARBA00023160"/>
    </source>
</evidence>
<dbReference type="GO" id="GO:0050220">
    <property type="term" value="F:prostaglandin-E synthase activity"/>
    <property type="evidence" value="ECO:0007669"/>
    <property type="project" value="UniProtKB-EC"/>
</dbReference>
<feature type="transmembrane region" description="Helical" evidence="19">
    <location>
        <begin position="48"/>
        <end position="69"/>
    </location>
</feature>
<dbReference type="UniPathway" id="UPA00662"/>
<dbReference type="InterPro" id="IPR040079">
    <property type="entry name" value="Glutathione_S-Trfase"/>
</dbReference>
<keyword evidence="12 19" id="KW-0472">Membrane</keyword>
<dbReference type="SFLD" id="SFLDG01203">
    <property type="entry name" value="Prostaglandin_E_synthase_like1"/>
    <property type="match status" value="1"/>
</dbReference>
<comment type="catalytic activity">
    <reaction evidence="16">
        <text>prostaglandin H2 = prostaglandin E2</text>
        <dbReference type="Rhea" id="RHEA:12893"/>
        <dbReference type="ChEBI" id="CHEBI:57405"/>
        <dbReference type="ChEBI" id="CHEBI:606564"/>
        <dbReference type="EC" id="5.3.99.3"/>
    </reaction>
    <physiologicalReaction direction="left-to-right" evidence="16">
        <dbReference type="Rhea" id="RHEA:12894"/>
    </physiologicalReaction>
</comment>
<evidence type="ECO:0000256" key="14">
    <source>
        <dbReference type="ARBA" id="ARBA00023235"/>
    </source>
</evidence>
<dbReference type="Gene3D" id="3.40.30.10">
    <property type="entry name" value="Glutaredoxin"/>
    <property type="match status" value="1"/>
</dbReference>
<evidence type="ECO:0000256" key="16">
    <source>
        <dbReference type="ARBA" id="ARBA00023931"/>
    </source>
</evidence>
<comment type="similarity">
    <text evidence="2">Belongs to the GST superfamily.</text>
</comment>
<dbReference type="OMA" id="DYCLTEG"/>
<keyword evidence="5" id="KW-0644">Prostaglandin metabolism</keyword>
<dbReference type="OrthoDB" id="423541at2759"/>
<evidence type="ECO:0000256" key="10">
    <source>
        <dbReference type="ARBA" id="ARBA00022989"/>
    </source>
</evidence>
<dbReference type="GO" id="GO:0001516">
    <property type="term" value="P:prostaglandin biosynthetic process"/>
    <property type="evidence" value="ECO:0007669"/>
    <property type="project" value="UniProtKB-UniPathway"/>
</dbReference>
<evidence type="ECO:0000256" key="11">
    <source>
        <dbReference type="ARBA" id="ARBA00023098"/>
    </source>
</evidence>
<proteinExistence type="inferred from homology"/>
<comment type="catalytic activity">
    <reaction evidence="15">
        <text>prostaglandin H2 = (12S)-hydroxy-(5Z,8E,10E)-heptadecatrienoate + malonaldehyde</text>
        <dbReference type="Rhea" id="RHEA:48644"/>
        <dbReference type="ChEBI" id="CHEBI:57405"/>
        <dbReference type="ChEBI" id="CHEBI:90694"/>
        <dbReference type="ChEBI" id="CHEBI:566274"/>
    </reaction>
    <physiologicalReaction direction="left-to-right" evidence="15">
        <dbReference type="Rhea" id="RHEA:48645"/>
    </physiologicalReaction>
</comment>
<keyword evidence="8 19" id="KW-0812">Transmembrane</keyword>
<dbReference type="SFLD" id="SFLDS00019">
    <property type="entry name" value="Glutathione_Transferase_(cytos"/>
    <property type="match status" value="1"/>
</dbReference>
<evidence type="ECO:0000256" key="19">
    <source>
        <dbReference type="SAM" id="Phobius"/>
    </source>
</evidence>
<evidence type="ECO:0000256" key="5">
    <source>
        <dbReference type="ARBA" id="ARBA00022501"/>
    </source>
</evidence>
<dbReference type="PROSITE" id="PS51354">
    <property type="entry name" value="GLUTAREDOXIN_2"/>
    <property type="match status" value="1"/>
</dbReference>
<dbReference type="AlphaFoldDB" id="A0A3M6U0S7"/>
<evidence type="ECO:0000256" key="7">
    <source>
        <dbReference type="ARBA" id="ARBA00022585"/>
    </source>
</evidence>
<evidence type="ECO:0000256" key="12">
    <source>
        <dbReference type="ARBA" id="ARBA00023136"/>
    </source>
</evidence>
<name>A0A3M6U0S7_POCDA</name>
<gene>
    <name evidence="21" type="ORF">pdam_00021939</name>
</gene>
<comment type="pathway">
    <text evidence="1">Lipid metabolism; prostaglandin biosynthesis.</text>
</comment>
<keyword evidence="7" id="KW-0643">Prostaglandin biosynthesis</keyword>
<organism evidence="21 22">
    <name type="scientific">Pocillopora damicornis</name>
    <name type="common">Cauliflower coral</name>
    <name type="synonym">Millepora damicornis</name>
    <dbReference type="NCBI Taxonomy" id="46731"/>
    <lineage>
        <taxon>Eukaryota</taxon>
        <taxon>Metazoa</taxon>
        <taxon>Cnidaria</taxon>
        <taxon>Anthozoa</taxon>
        <taxon>Hexacorallia</taxon>
        <taxon>Scleractinia</taxon>
        <taxon>Astrocoeniina</taxon>
        <taxon>Pocilloporidae</taxon>
        <taxon>Pocillopora</taxon>
    </lineage>
</organism>
<dbReference type="Gene3D" id="1.20.1050.10">
    <property type="match status" value="1"/>
</dbReference>
<dbReference type="InterPro" id="IPR011767">
    <property type="entry name" value="GLR_AS"/>
</dbReference>
<dbReference type="STRING" id="46731.A0A3M6U0S7"/>
<reference evidence="21 22" key="1">
    <citation type="journal article" date="2018" name="Sci. Rep.">
        <title>Comparative analysis of the Pocillopora damicornis genome highlights role of immune system in coral evolution.</title>
        <authorList>
            <person name="Cunning R."/>
            <person name="Bay R.A."/>
            <person name="Gillette P."/>
            <person name="Baker A.C."/>
            <person name="Traylor-Knowles N."/>
        </authorList>
    </citation>
    <scope>NUCLEOTIDE SEQUENCE [LARGE SCALE GENOMIC DNA]</scope>
    <source>
        <strain evidence="21">RSMAS</strain>
        <tissue evidence="21">Whole animal</tissue>
    </source>
</reference>
<evidence type="ECO:0000256" key="4">
    <source>
        <dbReference type="ARBA" id="ARBA00019474"/>
    </source>
</evidence>
<evidence type="ECO:0000256" key="6">
    <source>
        <dbReference type="ARBA" id="ARBA00022516"/>
    </source>
</evidence>
<dbReference type="CDD" id="cd03197">
    <property type="entry name" value="GST_C_mPGES2"/>
    <property type="match status" value="1"/>
</dbReference>
<comment type="subcellular location">
    <subcellularLocation>
        <location evidence="18">Endomembrane system</location>
        <topology evidence="18">Single-pass membrane protein</topology>
    </subcellularLocation>
</comment>
<evidence type="ECO:0000256" key="9">
    <source>
        <dbReference type="ARBA" id="ARBA00022832"/>
    </source>
</evidence>
<dbReference type="GO" id="GO:0005739">
    <property type="term" value="C:mitochondrion"/>
    <property type="evidence" value="ECO:0007669"/>
    <property type="project" value="TreeGrafter"/>
</dbReference>
<evidence type="ECO:0000256" key="3">
    <source>
        <dbReference type="ARBA" id="ARBA00012203"/>
    </source>
</evidence>
<evidence type="ECO:0000256" key="18">
    <source>
        <dbReference type="ARBA" id="ARBA00037847"/>
    </source>
</evidence>
<dbReference type="PROSITE" id="PS50404">
    <property type="entry name" value="GST_NTER"/>
    <property type="match status" value="1"/>
</dbReference>
<dbReference type="InterPro" id="IPR004045">
    <property type="entry name" value="Glutathione_S-Trfase_N"/>
</dbReference>
<dbReference type="Proteomes" id="UP000275408">
    <property type="component" value="Unassembled WGS sequence"/>
</dbReference>
<keyword evidence="11" id="KW-0443">Lipid metabolism</keyword>
<evidence type="ECO:0000313" key="21">
    <source>
        <dbReference type="EMBL" id="RMX47211.1"/>
    </source>
</evidence>
<keyword evidence="10 19" id="KW-1133">Transmembrane helix</keyword>
<protein>
    <recommendedName>
        <fullName evidence="4">Prostaglandin E synthase 2</fullName>
        <ecNumber evidence="3">5.3.99.3</ecNumber>
    </recommendedName>
    <alternativeName>
        <fullName evidence="17">Microsomal prostaglandin E synthase 2</fullName>
    </alternativeName>
</protein>
<accession>A0A3M6U0S7</accession>
<keyword evidence="14" id="KW-0413">Isomerase</keyword>
<comment type="caution">
    <text evidence="21">The sequence shown here is derived from an EMBL/GenBank/DDBJ whole genome shotgun (WGS) entry which is preliminary data.</text>
</comment>
<dbReference type="InterPro" id="IPR036249">
    <property type="entry name" value="Thioredoxin-like_sf"/>
</dbReference>
<dbReference type="EC" id="5.3.99.3" evidence="3"/>
<dbReference type="SFLD" id="SFLDG01182">
    <property type="entry name" value="Prostaglandin_E_synthase_like"/>
    <property type="match status" value="1"/>
</dbReference>
<keyword evidence="22" id="KW-1185">Reference proteome</keyword>
<dbReference type="SUPFAM" id="SSF47616">
    <property type="entry name" value="GST C-terminal domain-like"/>
    <property type="match status" value="1"/>
</dbReference>
<dbReference type="PANTHER" id="PTHR12782:SF5">
    <property type="entry name" value="PROSTAGLANDIN E SYNTHASE 2"/>
    <property type="match status" value="1"/>
</dbReference>
<evidence type="ECO:0000256" key="8">
    <source>
        <dbReference type="ARBA" id="ARBA00022692"/>
    </source>
</evidence>
<keyword evidence="9" id="KW-0276">Fatty acid metabolism</keyword>
<sequence length="362" mass="41019">MAARCAIRSTFCSPISKSFLNRGHRSVQSRLVSTINYGPGFSGTSRRFVAVLAAGCGVTLAGFVSYQMISNNVKARPVKDLNLPAEKGISDISITLYQYQNCPFCGKVRAFLNYYGIKYNTVEVSPLWKSELSFSKYKKVPLVMADDTQINDSSVIISALQSLMVGQDSIQQILVYYPEITTKGADGKEQTEYANRYFIMYKEQAIDKKSMEYEKEQRKWRKWVDNSFVHTLSPNIYRTASEAMQAFEYFTKQSNVSTFEKYSTYFAGPVVMYFVGKHVKRKHNIKDDVRQAMYDEAEIWMKAVGKRKFMGGSAPNLADLAVYGVLSGLEGLDTFKDLMTHTTMKPWYNRVKEAVQTHAGAC</sequence>
<dbReference type="InterPro" id="IPR036282">
    <property type="entry name" value="Glutathione-S-Trfase_C_sf"/>
</dbReference>